<dbReference type="EMBL" id="RCYR01000002">
    <property type="protein sequence ID" value="RYS81794.1"/>
    <property type="molecule type" value="Genomic_DNA"/>
</dbReference>
<proteinExistence type="predicted"/>
<dbReference type="RefSeq" id="WP_004846188.1">
    <property type="nucleotide sequence ID" value="NZ_AP028249.1"/>
</dbReference>
<dbReference type="PANTHER" id="PTHR42967">
    <property type="entry name" value="METAL DEPENDENT HYDROLASE"/>
    <property type="match status" value="1"/>
</dbReference>
<dbReference type="Pfam" id="PF13483">
    <property type="entry name" value="Lactamase_B_3"/>
    <property type="match status" value="1"/>
</dbReference>
<accession>A0A414U5K8</accession>
<gene>
    <name evidence="1" type="ORF">EAI93_02865</name>
</gene>
<name>A0A414U5K8_9FIRM</name>
<dbReference type="SUPFAM" id="SSF56281">
    <property type="entry name" value="Metallo-hydrolase/oxidoreductase"/>
    <property type="match status" value="1"/>
</dbReference>
<dbReference type="GeneID" id="97328603"/>
<evidence type="ECO:0000313" key="1">
    <source>
        <dbReference type="EMBL" id="RYS81794.1"/>
    </source>
</evidence>
<sequence length="233" mass="27909">MMKITYIGHSGFFVEMEDACFLFDYYKGTIPETDGNKKMYVFVSHRHHDHYNEEIFRLQEKFRDIQYIISSDVYELASHPEKNDKIIYMKAGEEADIKGCYVRTLRSNDEGTAFFIRYKDQTIYHAGDLNWWHWEGEPDEYNKNMRRSYQSEINKLCGEKIDAAFVPVDPRLGEQYCLGIDCFMKRTETKRVFPMHFWGNYDVCSRLMLEECTKDYQDKIVKIEREGQTFLCR</sequence>
<evidence type="ECO:0000313" key="2">
    <source>
        <dbReference type="Proteomes" id="UP000292665"/>
    </source>
</evidence>
<reference evidence="1 2" key="1">
    <citation type="journal article" date="2019" name="Science, e1252229">
        <title>Invertible promoters mediate bacterial phase variation, antibiotic resistance, and host adaptation in the gut.</title>
        <authorList>
            <person name="Jiang X."/>
            <person name="Hall A.B."/>
            <person name="Arthur T.D."/>
            <person name="Plichta D.R."/>
            <person name="Covington C.T."/>
            <person name="Poyet M."/>
            <person name="Crothers J."/>
            <person name="Moses P.L."/>
            <person name="Tolonen A.C."/>
            <person name="Vlamakis H."/>
            <person name="Alm E.J."/>
            <person name="Xavier R.J."/>
        </authorList>
    </citation>
    <scope>NUCLEOTIDE SEQUENCE [LARGE SCALE GENOMIC DNA]</scope>
    <source>
        <strain evidence="2">aa_0143</strain>
    </source>
</reference>
<organism evidence="1 2">
    <name type="scientific">[Ruminococcus] torques</name>
    <dbReference type="NCBI Taxonomy" id="33039"/>
    <lineage>
        <taxon>Bacteria</taxon>
        <taxon>Bacillati</taxon>
        <taxon>Bacillota</taxon>
        <taxon>Clostridia</taxon>
        <taxon>Lachnospirales</taxon>
        <taxon>Lachnospiraceae</taxon>
        <taxon>Mediterraneibacter</taxon>
    </lineage>
</organism>
<dbReference type="Gene3D" id="3.60.15.10">
    <property type="entry name" value="Ribonuclease Z/Hydroxyacylglutathione hydrolase-like"/>
    <property type="match status" value="1"/>
</dbReference>
<protein>
    <submittedName>
        <fullName evidence="1">MBL fold metallo-hydrolase</fullName>
    </submittedName>
</protein>
<keyword evidence="1" id="KW-0378">Hydrolase</keyword>
<dbReference type="PANTHER" id="PTHR42967:SF1">
    <property type="entry name" value="MBL FOLD METALLO-HYDROLASE"/>
    <property type="match status" value="1"/>
</dbReference>
<dbReference type="AlphaFoldDB" id="A0A414U5K8"/>
<dbReference type="GO" id="GO:0016787">
    <property type="term" value="F:hydrolase activity"/>
    <property type="evidence" value="ECO:0007669"/>
    <property type="project" value="UniProtKB-KW"/>
</dbReference>
<comment type="caution">
    <text evidence="1">The sequence shown here is derived from an EMBL/GenBank/DDBJ whole genome shotgun (WGS) entry which is preliminary data.</text>
</comment>
<dbReference type="InterPro" id="IPR036866">
    <property type="entry name" value="RibonucZ/Hydroxyglut_hydro"/>
</dbReference>
<dbReference type="Proteomes" id="UP000292665">
    <property type="component" value="Unassembled WGS sequence"/>
</dbReference>